<dbReference type="KEGG" id="dps:DP2149"/>
<accession>Q6AL97</accession>
<dbReference type="STRING" id="177439.DP2149"/>
<keyword evidence="2" id="KW-1185">Reference proteome</keyword>
<dbReference type="EMBL" id="CR522870">
    <property type="protein sequence ID" value="CAG36878.1"/>
    <property type="molecule type" value="Genomic_DNA"/>
</dbReference>
<dbReference type="HOGENOM" id="CLU_065913_0_0_7"/>
<reference evidence="2" key="1">
    <citation type="journal article" date="2004" name="Environ. Microbiol.">
        <title>The genome of Desulfotalea psychrophila, a sulfate-reducing bacterium from permanently cold Arctic sediments.</title>
        <authorList>
            <person name="Rabus R."/>
            <person name="Ruepp A."/>
            <person name="Frickey T."/>
            <person name="Rattei T."/>
            <person name="Fartmann B."/>
            <person name="Stark M."/>
            <person name="Bauer M."/>
            <person name="Zibat A."/>
            <person name="Lombardot T."/>
            <person name="Becker I."/>
            <person name="Amann J."/>
            <person name="Gellner K."/>
            <person name="Teeling H."/>
            <person name="Leuschner W.D."/>
            <person name="Gloeckner F.-O."/>
            <person name="Lupas A.N."/>
            <person name="Amann R."/>
            <person name="Klenk H.-P."/>
        </authorList>
    </citation>
    <scope>NUCLEOTIDE SEQUENCE [LARGE SCALE GENOMIC DNA]</scope>
    <source>
        <strain evidence="2">DSM 12343 / LSv54</strain>
    </source>
</reference>
<dbReference type="eggNOG" id="COG3496">
    <property type="taxonomic scope" value="Bacteria"/>
</dbReference>
<name>Q6AL97_DESPS</name>
<evidence type="ECO:0008006" key="3">
    <source>
        <dbReference type="Google" id="ProtNLM"/>
    </source>
</evidence>
<evidence type="ECO:0000313" key="2">
    <source>
        <dbReference type="Proteomes" id="UP000000602"/>
    </source>
</evidence>
<dbReference type="PANTHER" id="PTHR33973:SF4">
    <property type="entry name" value="OS07G0153300 PROTEIN"/>
    <property type="match status" value="1"/>
</dbReference>
<dbReference type="PANTHER" id="PTHR33973">
    <property type="entry name" value="OS07G0153300 PROTEIN"/>
    <property type="match status" value="1"/>
</dbReference>
<evidence type="ECO:0000313" key="1">
    <source>
        <dbReference type="EMBL" id="CAG36878.1"/>
    </source>
</evidence>
<dbReference type="Proteomes" id="UP000000602">
    <property type="component" value="Chromosome"/>
</dbReference>
<dbReference type="InterPro" id="IPR010775">
    <property type="entry name" value="DUF1365"/>
</dbReference>
<dbReference type="RefSeq" id="WP_011189390.1">
    <property type="nucleotide sequence ID" value="NC_006138.1"/>
</dbReference>
<dbReference type="AlphaFoldDB" id="Q6AL97"/>
<gene>
    <name evidence="1" type="ordered locus">DP2149</name>
</gene>
<organism evidence="1 2">
    <name type="scientific">Desulfotalea psychrophila (strain LSv54 / DSM 12343)</name>
    <dbReference type="NCBI Taxonomy" id="177439"/>
    <lineage>
        <taxon>Bacteria</taxon>
        <taxon>Pseudomonadati</taxon>
        <taxon>Thermodesulfobacteriota</taxon>
        <taxon>Desulfobulbia</taxon>
        <taxon>Desulfobulbales</taxon>
        <taxon>Desulfocapsaceae</taxon>
        <taxon>Desulfotalea</taxon>
    </lineage>
</organism>
<protein>
    <recommendedName>
        <fullName evidence="3">DUF1365 domain-containing protein</fullName>
    </recommendedName>
</protein>
<proteinExistence type="predicted"/>
<dbReference type="Pfam" id="PF07103">
    <property type="entry name" value="DUF1365"/>
    <property type="match status" value="1"/>
</dbReference>
<sequence>MKPSLYIGTIAHSRQIPKKHHFQYPLFMWFLNLDELDQLPYLGKWFSTSKWALSRYHRPDYYGDPDIPLADAIKEKMLELTGHTVEGQVYGLMNMRTLGLYFSPVNFYYGYDSLGKLSHFMAEVSNIPWNDRHQYCHYITESDLTPENPKQFHVSPFNPLNQHYRWGLKAPTETTFVQIDVNDERGHIFTARLDLKRRPLTLKSVRHELLRKPAMTIAMVAGIYWQALKIYIKGVPYITYKKETI</sequence>
<dbReference type="OrthoDB" id="9778801at2"/>